<dbReference type="InterPro" id="IPR036388">
    <property type="entry name" value="WH-like_DNA-bd_sf"/>
</dbReference>
<dbReference type="KEGG" id="gms:SOIL9_04220"/>
<keyword evidence="3" id="KW-1185">Reference proteome</keyword>
<dbReference type="RefSeq" id="WP_315854016.1">
    <property type="nucleotide sequence ID" value="NZ_LR593886.1"/>
</dbReference>
<proteinExistence type="predicted"/>
<dbReference type="SMART" id="SM00347">
    <property type="entry name" value="HTH_MARR"/>
    <property type="match status" value="1"/>
</dbReference>
<dbReference type="AlphaFoldDB" id="A0A6P2DAU4"/>
<evidence type="ECO:0000313" key="3">
    <source>
        <dbReference type="Proteomes" id="UP000464178"/>
    </source>
</evidence>
<organism evidence="2 3">
    <name type="scientific">Gemmata massiliana</name>
    <dbReference type="NCBI Taxonomy" id="1210884"/>
    <lineage>
        <taxon>Bacteria</taxon>
        <taxon>Pseudomonadati</taxon>
        <taxon>Planctomycetota</taxon>
        <taxon>Planctomycetia</taxon>
        <taxon>Gemmatales</taxon>
        <taxon>Gemmataceae</taxon>
        <taxon>Gemmata</taxon>
    </lineage>
</organism>
<dbReference type="InterPro" id="IPR000835">
    <property type="entry name" value="HTH_MarR-typ"/>
</dbReference>
<reference evidence="2 3" key="1">
    <citation type="submission" date="2019-05" db="EMBL/GenBank/DDBJ databases">
        <authorList>
            <consortium name="Science for Life Laboratories"/>
        </authorList>
    </citation>
    <scope>NUCLEOTIDE SEQUENCE [LARGE SCALE GENOMIC DNA]</scope>
    <source>
        <strain evidence="2">Soil9</strain>
    </source>
</reference>
<dbReference type="Pfam" id="PF12802">
    <property type="entry name" value="MarR_2"/>
    <property type="match status" value="1"/>
</dbReference>
<name>A0A6P2DAU4_9BACT</name>
<dbReference type="EMBL" id="LR593886">
    <property type="protein sequence ID" value="VTR98027.1"/>
    <property type="molecule type" value="Genomic_DNA"/>
</dbReference>
<dbReference type="Gene3D" id="1.10.10.10">
    <property type="entry name" value="Winged helix-like DNA-binding domain superfamily/Winged helix DNA-binding domain"/>
    <property type="match status" value="1"/>
</dbReference>
<feature type="domain" description="HTH marR-type" evidence="1">
    <location>
        <begin position="37"/>
        <end position="138"/>
    </location>
</feature>
<gene>
    <name evidence="2" type="ORF">SOIL9_04220</name>
</gene>
<dbReference type="InterPro" id="IPR036390">
    <property type="entry name" value="WH_DNA-bd_sf"/>
</dbReference>
<evidence type="ECO:0000313" key="2">
    <source>
        <dbReference type="EMBL" id="VTR98027.1"/>
    </source>
</evidence>
<dbReference type="GO" id="GO:0003700">
    <property type="term" value="F:DNA-binding transcription factor activity"/>
    <property type="evidence" value="ECO:0007669"/>
    <property type="project" value="InterPro"/>
</dbReference>
<protein>
    <recommendedName>
        <fullName evidence="1">HTH marR-type domain-containing protein</fullName>
    </recommendedName>
</protein>
<accession>A0A6P2DAU4</accession>
<dbReference type="PANTHER" id="PTHR33164">
    <property type="entry name" value="TRANSCRIPTIONAL REGULATOR, MARR FAMILY"/>
    <property type="match status" value="1"/>
</dbReference>
<dbReference type="PANTHER" id="PTHR33164:SF43">
    <property type="entry name" value="HTH-TYPE TRANSCRIPTIONAL REPRESSOR YETL"/>
    <property type="match status" value="1"/>
</dbReference>
<dbReference type="InterPro" id="IPR039422">
    <property type="entry name" value="MarR/SlyA-like"/>
</dbReference>
<dbReference type="GO" id="GO:0006950">
    <property type="term" value="P:response to stress"/>
    <property type="evidence" value="ECO:0007669"/>
    <property type="project" value="TreeGrafter"/>
</dbReference>
<evidence type="ECO:0000259" key="1">
    <source>
        <dbReference type="SMART" id="SM00347"/>
    </source>
</evidence>
<sequence length="152" mass="16967">MYNIDMQEESPERRFASECLAGRVRILNRIVTGIYDDALRPHGVRISQMNVLVAIAVLGPVRAAQICTRLCLDKSTLSRDLDRLLARKLVTVARAEGRTQHLEITDAGRELIAKVKPAWEVAQQRTREVLGTTLTEGLFEALDRLREDGGAS</sequence>
<dbReference type="Proteomes" id="UP000464178">
    <property type="component" value="Chromosome"/>
</dbReference>
<dbReference type="SUPFAM" id="SSF46785">
    <property type="entry name" value="Winged helix' DNA-binding domain"/>
    <property type="match status" value="1"/>
</dbReference>